<dbReference type="EMBL" id="JAIQUM010000059">
    <property type="protein sequence ID" value="MBZ5752561.1"/>
    <property type="molecule type" value="Genomic_DNA"/>
</dbReference>
<organism evidence="1 2">
    <name type="scientific">Metabacillus rhizolycopersici</name>
    <dbReference type="NCBI Taxonomy" id="2875709"/>
    <lineage>
        <taxon>Bacteria</taxon>
        <taxon>Bacillati</taxon>
        <taxon>Bacillota</taxon>
        <taxon>Bacilli</taxon>
        <taxon>Bacillales</taxon>
        <taxon>Bacillaceae</taxon>
        <taxon>Metabacillus</taxon>
    </lineage>
</organism>
<evidence type="ECO:0000313" key="1">
    <source>
        <dbReference type="EMBL" id="MBZ5752561.1"/>
    </source>
</evidence>
<name>A0ABS7UWM9_9BACI</name>
<evidence type="ECO:0000313" key="2">
    <source>
        <dbReference type="Proteomes" id="UP001165287"/>
    </source>
</evidence>
<dbReference type="Proteomes" id="UP001165287">
    <property type="component" value="Unassembled WGS sequence"/>
</dbReference>
<gene>
    <name evidence="1" type="ORF">K9V48_20510</name>
</gene>
<accession>A0ABS7UWM9</accession>
<dbReference type="InterPro" id="IPR018690">
    <property type="entry name" value="DUF2187"/>
</dbReference>
<dbReference type="Pfam" id="PF09953">
    <property type="entry name" value="DUF2187"/>
    <property type="match status" value="1"/>
</dbReference>
<proteinExistence type="predicted"/>
<sequence length="65" mass="7095">MAADKIANEGDKVLFERSGLVIVGEVVKVREESVIVSISKNDAEGINVETPLTVVSHKNYQLINQ</sequence>
<comment type="caution">
    <text evidence="1">The sequence shown here is derived from an EMBL/GenBank/DDBJ whole genome shotgun (WGS) entry which is preliminary data.</text>
</comment>
<dbReference type="RefSeq" id="WP_224141014.1">
    <property type="nucleotide sequence ID" value="NZ_JAIQUM010000059.1"/>
</dbReference>
<keyword evidence="2" id="KW-1185">Reference proteome</keyword>
<reference evidence="1" key="1">
    <citation type="submission" date="2024-05" db="EMBL/GenBank/DDBJ databases">
        <title>Metabacillus sp. nov., isolated from the rhizosphere soil of tomato plants.</title>
        <authorList>
            <person name="Ma R."/>
        </authorList>
    </citation>
    <scope>NUCLEOTIDE SEQUENCE</scope>
    <source>
        <strain evidence="1">DBTR6</strain>
    </source>
</reference>
<protein>
    <submittedName>
        <fullName evidence="1">YkvS family protein</fullName>
    </submittedName>
</protein>